<dbReference type="STRING" id="157652.A0A371EGY5"/>
<dbReference type="AlphaFoldDB" id="A0A371EGY5"/>
<protein>
    <recommendedName>
        <fullName evidence="1">Reverse transcriptase Ty1/copia-type domain-containing protein</fullName>
    </recommendedName>
</protein>
<feature type="domain" description="Reverse transcriptase Ty1/copia-type" evidence="1">
    <location>
        <begin position="48"/>
        <end position="161"/>
    </location>
</feature>
<gene>
    <name evidence="2" type="ORF">CR513_56057</name>
</gene>
<dbReference type="OrthoDB" id="411615at2759"/>
<comment type="caution">
    <text evidence="2">The sequence shown here is derived from an EMBL/GenBank/DDBJ whole genome shotgun (WGS) entry which is preliminary data.</text>
</comment>
<reference evidence="2" key="1">
    <citation type="submission" date="2018-05" db="EMBL/GenBank/DDBJ databases">
        <title>Draft genome of Mucuna pruriens seed.</title>
        <authorList>
            <person name="Nnadi N.E."/>
            <person name="Vos R."/>
            <person name="Hasami M.H."/>
            <person name="Devisetty U.K."/>
            <person name="Aguiy J.C."/>
        </authorList>
    </citation>
    <scope>NUCLEOTIDE SEQUENCE [LARGE SCALE GENOMIC DNA]</scope>
    <source>
        <strain evidence="2">JCA_2017</strain>
    </source>
</reference>
<sequence>MTTYALNFVDMVINEEPRTYKEALDNKNCDRWPLAIKEKIEFLHKNEIKWLFKRKEGIHRIESPCYKAKLVEEGFTQREGVNFNEIFSLVVKHYSVRVLFAMVAQFDLHFEQMDVKTTFLHNQKVFNTRMNKIGSFLKRSLYGLKQSLCQWYKCFDNFILSLK</sequence>
<dbReference type="EMBL" id="QJKJ01013984">
    <property type="protein sequence ID" value="RDX65295.1"/>
    <property type="molecule type" value="Genomic_DNA"/>
</dbReference>
<keyword evidence="3" id="KW-1185">Reference proteome</keyword>
<feature type="non-terminal residue" evidence="2">
    <location>
        <position position="1"/>
    </location>
</feature>
<name>A0A371EGY5_MUCPR</name>
<dbReference type="Proteomes" id="UP000257109">
    <property type="component" value="Unassembled WGS sequence"/>
</dbReference>
<organism evidence="2 3">
    <name type="scientific">Mucuna pruriens</name>
    <name type="common">Velvet bean</name>
    <name type="synonym">Dolichos pruriens</name>
    <dbReference type="NCBI Taxonomy" id="157652"/>
    <lineage>
        <taxon>Eukaryota</taxon>
        <taxon>Viridiplantae</taxon>
        <taxon>Streptophyta</taxon>
        <taxon>Embryophyta</taxon>
        <taxon>Tracheophyta</taxon>
        <taxon>Spermatophyta</taxon>
        <taxon>Magnoliopsida</taxon>
        <taxon>eudicotyledons</taxon>
        <taxon>Gunneridae</taxon>
        <taxon>Pentapetalae</taxon>
        <taxon>rosids</taxon>
        <taxon>fabids</taxon>
        <taxon>Fabales</taxon>
        <taxon>Fabaceae</taxon>
        <taxon>Papilionoideae</taxon>
        <taxon>50 kb inversion clade</taxon>
        <taxon>NPAAA clade</taxon>
        <taxon>indigoferoid/millettioid clade</taxon>
        <taxon>Phaseoleae</taxon>
        <taxon>Mucuna</taxon>
    </lineage>
</organism>
<proteinExistence type="predicted"/>
<evidence type="ECO:0000259" key="1">
    <source>
        <dbReference type="Pfam" id="PF07727"/>
    </source>
</evidence>
<dbReference type="Pfam" id="PF07727">
    <property type="entry name" value="RVT_2"/>
    <property type="match status" value="1"/>
</dbReference>
<dbReference type="InterPro" id="IPR013103">
    <property type="entry name" value="RVT_2"/>
</dbReference>
<evidence type="ECO:0000313" key="2">
    <source>
        <dbReference type="EMBL" id="RDX65295.1"/>
    </source>
</evidence>
<evidence type="ECO:0000313" key="3">
    <source>
        <dbReference type="Proteomes" id="UP000257109"/>
    </source>
</evidence>
<accession>A0A371EGY5</accession>